<dbReference type="Proteomes" id="UP000429523">
    <property type="component" value="Unassembled WGS sequence"/>
</dbReference>
<dbReference type="Proteomes" id="UP000488956">
    <property type="component" value="Unassembled WGS sequence"/>
</dbReference>
<dbReference type="EMBL" id="QXFZ01000543">
    <property type="protein sequence ID" value="KAE9112523.1"/>
    <property type="molecule type" value="Genomic_DNA"/>
</dbReference>
<evidence type="ECO:0000313" key="19">
    <source>
        <dbReference type="Proteomes" id="UP000476176"/>
    </source>
</evidence>
<evidence type="ECO:0000256" key="1">
    <source>
        <dbReference type="SAM" id="SignalP"/>
    </source>
</evidence>
<evidence type="ECO:0000313" key="7">
    <source>
        <dbReference type="EMBL" id="KAE9188596.1"/>
    </source>
</evidence>
<dbReference type="EMBL" id="QXGF01001407">
    <property type="protein sequence ID" value="KAE8930233.1"/>
    <property type="molecule type" value="Genomic_DNA"/>
</dbReference>
<evidence type="ECO:0000313" key="4">
    <source>
        <dbReference type="EMBL" id="KAE9085612.1"/>
    </source>
</evidence>
<dbReference type="EMBL" id="QXGC01001710">
    <property type="protein sequence ID" value="KAE9197487.1"/>
    <property type="molecule type" value="Genomic_DNA"/>
</dbReference>
<comment type="caution">
    <text evidence="3">The sequence shown here is derived from an EMBL/GenBank/DDBJ whole genome shotgun (WGS) entry which is preliminary data.</text>
</comment>
<dbReference type="Proteomes" id="UP000486351">
    <property type="component" value="Unassembled WGS sequence"/>
</dbReference>
<dbReference type="Proteomes" id="UP000476176">
    <property type="component" value="Unassembled WGS sequence"/>
</dbReference>
<dbReference type="EMBL" id="QXGD01002443">
    <property type="protein sequence ID" value="KAE9188596.1"/>
    <property type="molecule type" value="Genomic_DNA"/>
</dbReference>
<dbReference type="EMBL" id="QXFY01001794">
    <property type="protein sequence ID" value="KAE9309324.1"/>
    <property type="molecule type" value="Genomic_DNA"/>
</dbReference>
<evidence type="ECO:0000313" key="11">
    <source>
        <dbReference type="EMBL" id="KAE9309324.1"/>
    </source>
</evidence>
<protein>
    <submittedName>
        <fullName evidence="3">Uncharacterized protein</fullName>
    </submittedName>
</protein>
<evidence type="ECO:0000313" key="9">
    <source>
        <dbReference type="EMBL" id="KAE9211707.1"/>
    </source>
</evidence>
<feature type="chain" id="PRO_5036164620" evidence="1">
    <location>
        <begin position="21"/>
        <end position="54"/>
    </location>
</feature>
<evidence type="ECO:0000313" key="2">
    <source>
        <dbReference type="EMBL" id="KAE8930233.1"/>
    </source>
</evidence>
<evidence type="ECO:0000313" key="10">
    <source>
        <dbReference type="EMBL" id="KAE9275531.1"/>
    </source>
</evidence>
<dbReference type="EMBL" id="QXGB01000529">
    <property type="protein sequence ID" value="KAE9211707.1"/>
    <property type="molecule type" value="Genomic_DNA"/>
</dbReference>
<evidence type="ECO:0000313" key="12">
    <source>
        <dbReference type="Proteomes" id="UP000429523"/>
    </source>
</evidence>
<dbReference type="Proteomes" id="UP000433483">
    <property type="component" value="Unassembled WGS sequence"/>
</dbReference>
<dbReference type="Proteomes" id="UP000437068">
    <property type="component" value="Unassembled WGS sequence"/>
</dbReference>
<evidence type="ECO:0000313" key="21">
    <source>
        <dbReference type="Proteomes" id="UP000488956"/>
    </source>
</evidence>
<accession>A0A6A3J5M9</accession>
<dbReference type="Proteomes" id="UP000440732">
    <property type="component" value="Unassembled WGS sequence"/>
</dbReference>
<gene>
    <name evidence="10" type="ORF">PF001_g26539</name>
    <name evidence="7" type="ORF">PF002_g25277</name>
    <name evidence="8" type="ORF">PF004_g19811</name>
    <name evidence="9" type="ORF">PF005_g10893</name>
    <name evidence="5" type="ORF">PF006_g20046</name>
    <name evidence="6" type="ORF">PF007_g11063</name>
    <name evidence="11" type="ORF">PF008_g20730</name>
    <name evidence="2" type="ORF">PF009_g19669</name>
    <name evidence="4" type="ORF">PF010_g20395</name>
    <name evidence="3" type="ORF">PF011_g19857</name>
</gene>
<evidence type="ECO:0000313" key="13">
    <source>
        <dbReference type="Proteomes" id="UP000433483"/>
    </source>
</evidence>
<dbReference type="Proteomes" id="UP000441208">
    <property type="component" value="Unassembled WGS sequence"/>
</dbReference>
<proteinExistence type="predicted"/>
<dbReference type="Proteomes" id="UP000440367">
    <property type="component" value="Unassembled WGS sequence"/>
</dbReference>
<reference evidence="18 19" key="1">
    <citation type="submission" date="2018-09" db="EMBL/GenBank/DDBJ databases">
        <title>Genomic investigation of the strawberry pathogen Phytophthora fragariae indicates pathogenicity is determined by transcriptional variation in three key races.</title>
        <authorList>
            <person name="Adams T.M."/>
            <person name="Armitage A.D."/>
            <person name="Sobczyk M.K."/>
            <person name="Bates H.J."/>
            <person name="Dunwell J.M."/>
            <person name="Nellist C.F."/>
            <person name="Harrison R.J."/>
        </authorList>
    </citation>
    <scope>NUCLEOTIDE SEQUENCE [LARGE SCALE GENOMIC DNA]</scope>
    <source>
        <strain evidence="10 14">A4</strain>
        <strain evidence="7 15">BC-1</strain>
        <strain evidence="8 19">BC-23</strain>
        <strain evidence="9 13">NOV-27</strain>
        <strain evidence="5 16">NOV-5</strain>
        <strain evidence="6 17">NOV-71</strain>
        <strain evidence="11 20">NOV-77</strain>
        <strain evidence="2 12">NOV-9</strain>
        <strain evidence="4 21">ONT-3</strain>
        <strain evidence="3 18">SCRP245</strain>
    </source>
</reference>
<evidence type="ECO:0000313" key="8">
    <source>
        <dbReference type="EMBL" id="KAE9197487.1"/>
    </source>
</evidence>
<evidence type="ECO:0000313" key="5">
    <source>
        <dbReference type="EMBL" id="KAE9112155.1"/>
    </source>
</evidence>
<evidence type="ECO:0000313" key="17">
    <source>
        <dbReference type="Proteomes" id="UP000441208"/>
    </source>
</evidence>
<evidence type="ECO:0000313" key="14">
    <source>
        <dbReference type="Proteomes" id="UP000437068"/>
    </source>
</evidence>
<organism evidence="3 18">
    <name type="scientific">Phytophthora fragariae</name>
    <dbReference type="NCBI Taxonomy" id="53985"/>
    <lineage>
        <taxon>Eukaryota</taxon>
        <taxon>Sar</taxon>
        <taxon>Stramenopiles</taxon>
        <taxon>Oomycota</taxon>
        <taxon>Peronosporomycetes</taxon>
        <taxon>Peronosporales</taxon>
        <taxon>Peronosporaceae</taxon>
        <taxon>Phytophthora</taxon>
    </lineage>
</organism>
<feature type="signal peptide" evidence="1">
    <location>
        <begin position="1"/>
        <end position="20"/>
    </location>
</feature>
<dbReference type="EMBL" id="QXGA01001717">
    <property type="protein sequence ID" value="KAE9112155.1"/>
    <property type="molecule type" value="Genomic_DNA"/>
</dbReference>
<evidence type="ECO:0000313" key="20">
    <source>
        <dbReference type="Proteomes" id="UP000486351"/>
    </source>
</evidence>
<sequence>MHFGTVGSVMWLSMSVNVLRVEVVKDTAPGGTVSCYVCPFTNCPDLSRCSSWMR</sequence>
<keyword evidence="13" id="KW-1185">Reference proteome</keyword>
<evidence type="ECO:0000313" key="3">
    <source>
        <dbReference type="EMBL" id="KAE8986773.1"/>
    </source>
</evidence>
<evidence type="ECO:0000313" key="15">
    <source>
        <dbReference type="Proteomes" id="UP000440367"/>
    </source>
</evidence>
<evidence type="ECO:0000313" key="6">
    <source>
        <dbReference type="EMBL" id="KAE9112523.1"/>
    </source>
</evidence>
<dbReference type="EMBL" id="QXGE01003356">
    <property type="protein sequence ID" value="KAE9275531.1"/>
    <property type="molecule type" value="Genomic_DNA"/>
</dbReference>
<evidence type="ECO:0000313" key="18">
    <source>
        <dbReference type="Proteomes" id="UP000460718"/>
    </source>
</evidence>
<dbReference type="EMBL" id="QXFX01001731">
    <property type="protein sequence ID" value="KAE9085612.1"/>
    <property type="molecule type" value="Genomic_DNA"/>
</dbReference>
<dbReference type="EMBL" id="QXFW01001715">
    <property type="protein sequence ID" value="KAE8986773.1"/>
    <property type="molecule type" value="Genomic_DNA"/>
</dbReference>
<dbReference type="AlphaFoldDB" id="A0A6A3J5M9"/>
<evidence type="ECO:0000313" key="16">
    <source>
        <dbReference type="Proteomes" id="UP000440732"/>
    </source>
</evidence>
<dbReference type="Proteomes" id="UP000460718">
    <property type="component" value="Unassembled WGS sequence"/>
</dbReference>
<name>A0A6A3J5M9_9STRA</name>
<keyword evidence="1" id="KW-0732">Signal</keyword>